<reference evidence="7 8" key="2">
    <citation type="journal article" date="2015" name="Stand. Genomic Sci.">
        <title>Draft genome sequence of marine-derived Streptomyces sp. TP-A0598, a producer of anti-MRSA antibiotic lydicamycins.</title>
        <authorList>
            <person name="Komaki H."/>
            <person name="Ichikawa N."/>
            <person name="Hosoyama A."/>
            <person name="Fujita N."/>
            <person name="Igarashi Y."/>
        </authorList>
    </citation>
    <scope>NUCLEOTIDE SEQUENCE [LARGE SCALE GENOMIC DNA]</scope>
    <source>
        <strain evidence="7 8">NBRC 110027</strain>
    </source>
</reference>
<organism evidence="7 8">
    <name type="scientific">Streptomyces lydicamycinicus</name>
    <dbReference type="NCBI Taxonomy" id="1546107"/>
    <lineage>
        <taxon>Bacteria</taxon>
        <taxon>Bacillati</taxon>
        <taxon>Actinomycetota</taxon>
        <taxon>Actinomycetes</taxon>
        <taxon>Kitasatosporales</taxon>
        <taxon>Streptomycetaceae</taxon>
        <taxon>Streptomyces</taxon>
    </lineage>
</organism>
<protein>
    <recommendedName>
        <fullName evidence="6">Nudix hydrolase domain-containing protein</fullName>
    </recommendedName>
</protein>
<evidence type="ECO:0000256" key="3">
    <source>
        <dbReference type="ARBA" id="ARBA00022801"/>
    </source>
</evidence>
<evidence type="ECO:0000256" key="4">
    <source>
        <dbReference type="ARBA" id="ARBA00022842"/>
    </source>
</evidence>
<dbReference type="InterPro" id="IPR000086">
    <property type="entry name" value="NUDIX_hydrolase_dom"/>
</dbReference>
<evidence type="ECO:0000256" key="1">
    <source>
        <dbReference type="ARBA" id="ARBA00001946"/>
    </source>
</evidence>
<sequence>MGFTHGRRITHCPYCGHAYTDSTSWPLNCQACAETLWRNPLPAAVALQPVTQEDGSRGIVVIRRALPPGRGRLALPGGYLEVGESWQEAAVRELREETGLMASAQGVRLFGAHSTRDTLEVFALLPTRAAAGLPEMARTTETQGCCVLSEAEELAFPGHTRALAAALAGRSLLNREGRRTSS</sequence>
<evidence type="ECO:0000313" key="8">
    <source>
        <dbReference type="Proteomes" id="UP000048965"/>
    </source>
</evidence>
<keyword evidence="8" id="KW-1185">Reference proteome</keyword>
<dbReference type="InterPro" id="IPR015797">
    <property type="entry name" value="NUDIX_hydrolase-like_dom_sf"/>
</dbReference>
<dbReference type="PRINTS" id="PR00502">
    <property type="entry name" value="NUDIXFAMILY"/>
</dbReference>
<keyword evidence="4" id="KW-0460">Magnesium</keyword>
<comment type="cofactor">
    <cofactor evidence="1">
        <name>Mg(2+)</name>
        <dbReference type="ChEBI" id="CHEBI:18420"/>
    </cofactor>
</comment>
<dbReference type="Proteomes" id="UP000048965">
    <property type="component" value="Unassembled WGS sequence"/>
</dbReference>
<dbReference type="PANTHER" id="PTHR43222:SF12">
    <property type="entry name" value="NUDIX HYDROLASE"/>
    <property type="match status" value="1"/>
</dbReference>
<keyword evidence="3 5" id="KW-0378">Hydrolase</keyword>
<gene>
    <name evidence="7" type="ORF">TPA0598_06_03470</name>
</gene>
<comment type="caution">
    <text evidence="7">The sequence shown here is derived from an EMBL/GenBank/DDBJ whole genome shotgun (WGS) entry which is preliminary data.</text>
</comment>
<dbReference type="EMBL" id="BBNO01000006">
    <property type="protein sequence ID" value="GAO10182.1"/>
    <property type="molecule type" value="Genomic_DNA"/>
</dbReference>
<evidence type="ECO:0000256" key="5">
    <source>
        <dbReference type="RuleBase" id="RU003476"/>
    </source>
</evidence>
<feature type="domain" description="Nudix hydrolase" evidence="6">
    <location>
        <begin position="40"/>
        <end position="176"/>
    </location>
</feature>
<dbReference type="PROSITE" id="PS51462">
    <property type="entry name" value="NUDIX"/>
    <property type="match status" value="1"/>
</dbReference>
<dbReference type="RefSeq" id="WP_042157366.1">
    <property type="nucleotide sequence ID" value="NZ_BBNO01000006.1"/>
</dbReference>
<evidence type="ECO:0000259" key="6">
    <source>
        <dbReference type="PROSITE" id="PS51462"/>
    </source>
</evidence>
<name>A0A0P4R9N9_9ACTN</name>
<reference evidence="8" key="1">
    <citation type="submission" date="2014-09" db="EMBL/GenBank/DDBJ databases">
        <title>Whole genome shotgun sequence of Streptomyces sp. NBRC 110027.</title>
        <authorList>
            <person name="Komaki H."/>
            <person name="Ichikawa N."/>
            <person name="Katano-Makiyama Y."/>
            <person name="Hosoyama A."/>
            <person name="Hashimoto M."/>
            <person name="Uohara A."/>
            <person name="Kitahashi Y."/>
            <person name="Ohji S."/>
            <person name="Kimura A."/>
            <person name="Yamazoe A."/>
            <person name="Igarashi Y."/>
            <person name="Fujita N."/>
        </authorList>
    </citation>
    <scope>NUCLEOTIDE SEQUENCE [LARGE SCALE GENOMIC DNA]</scope>
    <source>
        <strain evidence="8">NBRC 110027</strain>
    </source>
</reference>
<dbReference type="PROSITE" id="PS00893">
    <property type="entry name" value="NUDIX_BOX"/>
    <property type="match status" value="1"/>
</dbReference>
<dbReference type="AlphaFoldDB" id="A0A0P4R9N9"/>
<evidence type="ECO:0000313" key="7">
    <source>
        <dbReference type="EMBL" id="GAO10182.1"/>
    </source>
</evidence>
<dbReference type="GO" id="GO:0016787">
    <property type="term" value="F:hydrolase activity"/>
    <property type="evidence" value="ECO:0007669"/>
    <property type="project" value="UniProtKB-KW"/>
</dbReference>
<dbReference type="SUPFAM" id="SSF55811">
    <property type="entry name" value="Nudix"/>
    <property type="match status" value="1"/>
</dbReference>
<dbReference type="Gene3D" id="3.90.79.10">
    <property type="entry name" value="Nucleoside Triphosphate Pyrophosphohydrolase"/>
    <property type="match status" value="1"/>
</dbReference>
<comment type="similarity">
    <text evidence="2 5">Belongs to the Nudix hydrolase family.</text>
</comment>
<dbReference type="PANTHER" id="PTHR43222">
    <property type="entry name" value="NUDIX HYDROLASE 23"/>
    <property type="match status" value="1"/>
</dbReference>
<dbReference type="Pfam" id="PF00293">
    <property type="entry name" value="NUDIX"/>
    <property type="match status" value="1"/>
</dbReference>
<accession>A0A0P4R9N9</accession>
<proteinExistence type="inferred from homology"/>
<evidence type="ECO:0000256" key="2">
    <source>
        <dbReference type="ARBA" id="ARBA00005582"/>
    </source>
</evidence>
<dbReference type="OrthoDB" id="5417595at2"/>
<dbReference type="InterPro" id="IPR020084">
    <property type="entry name" value="NUDIX_hydrolase_CS"/>
</dbReference>
<dbReference type="InterPro" id="IPR020476">
    <property type="entry name" value="Nudix_hydrolase"/>
</dbReference>